<proteinExistence type="predicted"/>
<sequence>MLLGFKGGEKEVLARCCRRPFVRPQQTNANNWMDSRTGGEIKPISHNNNAMEDAVRAK</sequence>
<evidence type="ECO:0000256" key="1">
    <source>
        <dbReference type="SAM" id="MobiDB-lite"/>
    </source>
</evidence>
<reference evidence="2 3" key="1">
    <citation type="submission" date="2024-01" db="EMBL/GenBank/DDBJ databases">
        <title>Genome assemblies of Stephania.</title>
        <authorList>
            <person name="Yang L."/>
        </authorList>
    </citation>
    <scope>NUCLEOTIDE SEQUENCE [LARGE SCALE GENOMIC DNA]</scope>
    <source>
        <strain evidence="2">YNDBR</strain>
        <tissue evidence="2">Leaf</tissue>
    </source>
</reference>
<protein>
    <submittedName>
        <fullName evidence="2">Uncharacterized protein</fullName>
    </submittedName>
</protein>
<evidence type="ECO:0000313" key="3">
    <source>
        <dbReference type="Proteomes" id="UP001420932"/>
    </source>
</evidence>
<gene>
    <name evidence="2" type="ORF">Syun_011769</name>
</gene>
<comment type="caution">
    <text evidence="2">The sequence shown here is derived from an EMBL/GenBank/DDBJ whole genome shotgun (WGS) entry which is preliminary data.</text>
</comment>
<dbReference type="AlphaFoldDB" id="A0AAP0JYX6"/>
<evidence type="ECO:0000313" key="2">
    <source>
        <dbReference type="EMBL" id="KAK9142369.1"/>
    </source>
</evidence>
<keyword evidence="3" id="KW-1185">Reference proteome</keyword>
<dbReference type="Proteomes" id="UP001420932">
    <property type="component" value="Unassembled WGS sequence"/>
</dbReference>
<dbReference type="EMBL" id="JBBNAF010000005">
    <property type="protein sequence ID" value="KAK9142369.1"/>
    <property type="molecule type" value="Genomic_DNA"/>
</dbReference>
<organism evidence="2 3">
    <name type="scientific">Stephania yunnanensis</name>
    <dbReference type="NCBI Taxonomy" id="152371"/>
    <lineage>
        <taxon>Eukaryota</taxon>
        <taxon>Viridiplantae</taxon>
        <taxon>Streptophyta</taxon>
        <taxon>Embryophyta</taxon>
        <taxon>Tracheophyta</taxon>
        <taxon>Spermatophyta</taxon>
        <taxon>Magnoliopsida</taxon>
        <taxon>Ranunculales</taxon>
        <taxon>Menispermaceae</taxon>
        <taxon>Menispermoideae</taxon>
        <taxon>Cissampelideae</taxon>
        <taxon>Stephania</taxon>
    </lineage>
</organism>
<name>A0AAP0JYX6_9MAGN</name>
<accession>A0AAP0JYX6</accession>
<feature type="region of interest" description="Disordered" evidence="1">
    <location>
        <begin position="27"/>
        <end position="58"/>
    </location>
</feature>